<name>A0ABS8DB63_9FIRM</name>
<organism evidence="3 4">
    <name type="scientific">Bariatricus massiliensis</name>
    <dbReference type="NCBI Taxonomy" id="1745713"/>
    <lineage>
        <taxon>Bacteria</taxon>
        <taxon>Bacillati</taxon>
        <taxon>Bacillota</taxon>
        <taxon>Clostridia</taxon>
        <taxon>Lachnospirales</taxon>
        <taxon>Lachnospiraceae</taxon>
        <taxon>Bariatricus</taxon>
    </lineage>
</organism>
<gene>
    <name evidence="3" type="ORF">LIZ65_00030</name>
</gene>
<dbReference type="RefSeq" id="WP_066731525.1">
    <property type="nucleotide sequence ID" value="NZ_JAJCIQ010000001.1"/>
</dbReference>
<keyword evidence="1" id="KW-1133">Transmembrane helix</keyword>
<dbReference type="PANTHER" id="PTHR30336">
    <property type="entry name" value="INNER MEMBRANE PROTEIN, PROBABLE PERMEASE"/>
    <property type="match status" value="1"/>
</dbReference>
<dbReference type="InterPro" id="IPR003848">
    <property type="entry name" value="DUF218"/>
</dbReference>
<dbReference type="InterPro" id="IPR051599">
    <property type="entry name" value="Cell_Envelope_Assoc"/>
</dbReference>
<accession>A0ABS8DB63</accession>
<feature type="transmembrane region" description="Helical" evidence="1">
    <location>
        <begin position="27"/>
        <end position="43"/>
    </location>
</feature>
<dbReference type="InterPro" id="IPR014729">
    <property type="entry name" value="Rossmann-like_a/b/a_fold"/>
</dbReference>
<keyword evidence="1" id="KW-0472">Membrane</keyword>
<sequence>MIFGIICVGYYFAICCYIRKWDSKFPRIWLALGVVSFLLGWRWERLPEVVTAGLEMAGLIVLLIFAAVELLILSGMKEDKCAGEAEYIIVLGAKVDGYHLTDALKQRLDKALLYLRTHDKTKVIVSGGQGPEEYVTEAQAMAEYLIRCGVEPSRILKEEKSTTTRENLIFSGRIMREDPDTECMARTGIVTNNFHIYRAVCIAKQVGYQNVIALAAPTAPIMFVNYMTREFFGVLKMWAERKKTKVD</sequence>
<dbReference type="CDD" id="cd06259">
    <property type="entry name" value="YdcF-like"/>
    <property type="match status" value="1"/>
</dbReference>
<dbReference type="Gene3D" id="3.40.50.620">
    <property type="entry name" value="HUPs"/>
    <property type="match status" value="1"/>
</dbReference>
<keyword evidence="1" id="KW-0812">Transmembrane</keyword>
<feature type="transmembrane region" description="Helical" evidence="1">
    <location>
        <begin position="49"/>
        <end position="73"/>
    </location>
</feature>
<keyword evidence="4" id="KW-1185">Reference proteome</keyword>
<dbReference type="PANTHER" id="PTHR30336:SF4">
    <property type="entry name" value="ENVELOPE BIOGENESIS FACTOR ELYC"/>
    <property type="match status" value="1"/>
</dbReference>
<proteinExistence type="predicted"/>
<reference evidence="3 4" key="1">
    <citation type="submission" date="2021-10" db="EMBL/GenBank/DDBJ databases">
        <title>Collection of gut derived symbiotic bacterial strains cultured from healthy donors.</title>
        <authorList>
            <person name="Lin H."/>
            <person name="Littmann E."/>
            <person name="Kohout C."/>
            <person name="Pamer E.G."/>
        </authorList>
    </citation>
    <scope>NUCLEOTIDE SEQUENCE [LARGE SCALE GENOMIC DNA]</scope>
    <source>
        <strain evidence="3 4">DFI.1.165</strain>
    </source>
</reference>
<protein>
    <submittedName>
        <fullName evidence="3">YdcF family protein</fullName>
    </submittedName>
</protein>
<evidence type="ECO:0000256" key="1">
    <source>
        <dbReference type="SAM" id="Phobius"/>
    </source>
</evidence>
<evidence type="ECO:0000313" key="4">
    <source>
        <dbReference type="Proteomes" id="UP001299546"/>
    </source>
</evidence>
<evidence type="ECO:0000313" key="3">
    <source>
        <dbReference type="EMBL" id="MCB7385664.1"/>
    </source>
</evidence>
<dbReference type="Pfam" id="PF02698">
    <property type="entry name" value="DUF218"/>
    <property type="match status" value="1"/>
</dbReference>
<dbReference type="EMBL" id="JAJCIS010000001">
    <property type="protein sequence ID" value="MCB7385664.1"/>
    <property type="molecule type" value="Genomic_DNA"/>
</dbReference>
<dbReference type="Proteomes" id="UP001299546">
    <property type="component" value="Unassembled WGS sequence"/>
</dbReference>
<feature type="domain" description="DUF218" evidence="2">
    <location>
        <begin position="86"/>
        <end position="222"/>
    </location>
</feature>
<evidence type="ECO:0000259" key="2">
    <source>
        <dbReference type="Pfam" id="PF02698"/>
    </source>
</evidence>
<comment type="caution">
    <text evidence="3">The sequence shown here is derived from an EMBL/GenBank/DDBJ whole genome shotgun (WGS) entry which is preliminary data.</text>
</comment>